<accession>A0A179B1Q6</accession>
<name>A0A179B1Q6_9ACTO</name>
<dbReference type="EMBL" id="LVZK01000002">
    <property type="protein sequence ID" value="OAP85622.1"/>
    <property type="molecule type" value="Genomic_DNA"/>
</dbReference>
<evidence type="ECO:0000256" key="1">
    <source>
        <dbReference type="SAM" id="MobiDB-lite"/>
    </source>
</evidence>
<dbReference type="InterPro" id="IPR045596">
    <property type="entry name" value="DUF6459"/>
</dbReference>
<dbReference type="RefSeq" id="WP_009200057.1">
    <property type="nucleotide sequence ID" value="NZ_LVZK01000002.1"/>
</dbReference>
<protein>
    <submittedName>
        <fullName evidence="2">Uncharacterized protein</fullName>
    </submittedName>
</protein>
<dbReference type="Pfam" id="PF20060">
    <property type="entry name" value="DUF6459"/>
    <property type="match status" value="1"/>
</dbReference>
<dbReference type="OrthoDB" id="3731420at2"/>
<proteinExistence type="predicted"/>
<gene>
    <name evidence="2" type="ORF">A4H34_08480</name>
</gene>
<organism evidence="2 3">
    <name type="scientific">Peptidiphaga gingivicola</name>
    <dbReference type="NCBI Taxonomy" id="2741497"/>
    <lineage>
        <taxon>Bacteria</taxon>
        <taxon>Bacillati</taxon>
        <taxon>Actinomycetota</taxon>
        <taxon>Actinomycetes</taxon>
        <taxon>Actinomycetales</taxon>
        <taxon>Actinomycetaceae</taxon>
        <taxon>Peptidiphaga</taxon>
    </lineage>
</organism>
<feature type="compositionally biased region" description="Basic and acidic residues" evidence="1">
    <location>
        <begin position="106"/>
        <end position="116"/>
    </location>
</feature>
<reference evidence="2 3" key="1">
    <citation type="submission" date="2016-04" db="EMBL/GenBank/DDBJ databases">
        <title>Peptidophaga gingivicola gen. nov., sp. nov., isolated from human subgingival plaque.</title>
        <authorList>
            <person name="Beall C.J."/>
            <person name="Mokrzan E.M."/>
            <person name="Griffen A.L."/>
            <person name="Leys E.J."/>
        </authorList>
    </citation>
    <scope>NUCLEOTIDE SEQUENCE [LARGE SCALE GENOMIC DNA]</scope>
    <source>
        <strain evidence="2 3">BA112</strain>
    </source>
</reference>
<keyword evidence="3" id="KW-1185">Reference proteome</keyword>
<dbReference type="AlphaFoldDB" id="A0A179B1Q6"/>
<evidence type="ECO:0000313" key="2">
    <source>
        <dbReference type="EMBL" id="OAP85622.1"/>
    </source>
</evidence>
<feature type="region of interest" description="Disordered" evidence="1">
    <location>
        <begin position="1"/>
        <end position="119"/>
    </location>
</feature>
<sequence>MSTLATKSPRPANTPGRGTPAVSEPPEATKLSISERAPVSAKSTGPAEPTGQKERAGQIVVGRPPSQLLAPSPAPEEGIPRSFPHTTPERPWDRLSVAARKPAKTAWDEEAPRLDAELPPDAPKGTSLIGSIVILVVEVLLGHRPATALRHWLAPEVYGPVARRAGLAIRIKGRAPWTCRPRILKVLANKPLARVIEAAAAVYDGQRVRAACLRMEFLRGRWKVVALEIA</sequence>
<comment type="caution">
    <text evidence="2">The sequence shown here is derived from an EMBL/GenBank/DDBJ whole genome shotgun (WGS) entry which is preliminary data.</text>
</comment>
<evidence type="ECO:0000313" key="3">
    <source>
        <dbReference type="Proteomes" id="UP000078368"/>
    </source>
</evidence>
<dbReference type="Proteomes" id="UP000078368">
    <property type="component" value="Unassembled WGS sequence"/>
</dbReference>
<dbReference type="STRING" id="1823756.A4H34_08480"/>